<dbReference type="PANTHER" id="PTHR12655">
    <property type="entry name" value="ACYL-COA THIOESTERASE"/>
    <property type="match status" value="1"/>
</dbReference>
<dbReference type="CDD" id="cd03442">
    <property type="entry name" value="BFIT_BACH"/>
    <property type="match status" value="2"/>
</dbReference>
<sequence length="524" mass="57856">MSILGAIISILTRRGPPEVPKTTDFGFSEHISETTQHLEPFSGLVYLEGASSWLGSTLVRLLSSVGKSSTGGNHPSPLLMRALPAPWLSSSSPNLESQAPEGDSSLHQCDEHLAAPLGPKHMSESFTSFDLPLASDAALFDRYVNTSGGFRMGKLLEHLDSLAGAVAYRHCLPPPKSGVSTASAFHNASSKAGLYLATASADRLDMFGRLNKDNVRDLKFSGFVTWTGNSSMEVVVKMEGSRFDTADWETLMLGRFAMVCRDSKTHKSRKIPPLIVESEEEKILWAIGDEHQKRRKTRAMNALDKVPPSSEEATELHQLMLRVQEAKDGKINGQEIVQMEDTEIETVQLMHPQDRNLHGKVFGGILMRLALWVFLRLVRCSTVRLTDHSELCFTNASLFAQGPLRFLALDQITFRLPVPIGAVLRLSSKIVHTTQPHEGPDGEAKVHIMVKAEVEEVETGSRRETNTFFFTMAKGGRQPLGRTVVPTTYNDAMFYLEGKRRVQIGDEMRRLYLGERAGAVGDAN</sequence>
<keyword evidence="7" id="KW-1185">Reference proteome</keyword>
<name>A0ABZ2AM83_9TREE</name>
<gene>
    <name evidence="6" type="ORF">IAS62_000950</name>
</gene>
<dbReference type="Gene3D" id="3.10.129.10">
    <property type="entry name" value="Hotdog Thioesterase"/>
    <property type="match status" value="3"/>
</dbReference>
<dbReference type="PANTHER" id="PTHR12655:SF0">
    <property type="entry name" value="ACYL-COENZYME A THIOESTERASE 9, MITOCHONDRIAL"/>
    <property type="match status" value="1"/>
</dbReference>
<dbReference type="Proteomes" id="UP001432216">
    <property type="component" value="Chromosome 2"/>
</dbReference>
<proteinExistence type="inferred from homology"/>
<evidence type="ECO:0000313" key="6">
    <source>
        <dbReference type="EMBL" id="WVO19660.1"/>
    </source>
</evidence>
<protein>
    <recommendedName>
        <fullName evidence="5">HotDog ACOT-type domain-containing protein</fullName>
    </recommendedName>
</protein>
<evidence type="ECO:0000256" key="1">
    <source>
        <dbReference type="ARBA" id="ARBA00010458"/>
    </source>
</evidence>
<dbReference type="EMBL" id="CP143807">
    <property type="protein sequence ID" value="WVO19660.1"/>
    <property type="molecule type" value="Genomic_DNA"/>
</dbReference>
<keyword evidence="2" id="KW-0677">Repeat</keyword>
<evidence type="ECO:0000256" key="4">
    <source>
        <dbReference type="ARBA" id="ARBA00022946"/>
    </source>
</evidence>
<dbReference type="RefSeq" id="XP_064718900.1">
    <property type="nucleotide sequence ID" value="XM_064862828.1"/>
</dbReference>
<evidence type="ECO:0000256" key="3">
    <source>
        <dbReference type="ARBA" id="ARBA00022801"/>
    </source>
</evidence>
<comment type="similarity">
    <text evidence="1">Belongs to the acyl coenzyme A hydrolase family.</text>
</comment>
<feature type="domain" description="HotDog ACOT-type" evidence="5">
    <location>
        <begin position="340"/>
        <end position="478"/>
    </location>
</feature>
<organism evidence="6 7">
    <name type="scientific">Cryptococcus decagattii</name>
    <dbReference type="NCBI Taxonomy" id="1859122"/>
    <lineage>
        <taxon>Eukaryota</taxon>
        <taxon>Fungi</taxon>
        <taxon>Dikarya</taxon>
        <taxon>Basidiomycota</taxon>
        <taxon>Agaricomycotina</taxon>
        <taxon>Tremellomycetes</taxon>
        <taxon>Tremellales</taxon>
        <taxon>Cryptococcaceae</taxon>
        <taxon>Cryptococcus</taxon>
        <taxon>Cryptococcus gattii species complex</taxon>
    </lineage>
</organism>
<evidence type="ECO:0000259" key="5">
    <source>
        <dbReference type="PROSITE" id="PS51770"/>
    </source>
</evidence>
<dbReference type="SUPFAM" id="SSF54637">
    <property type="entry name" value="Thioesterase/thiol ester dehydrase-isomerase"/>
    <property type="match status" value="2"/>
</dbReference>
<reference evidence="6 7" key="1">
    <citation type="submission" date="2024-01" db="EMBL/GenBank/DDBJ databases">
        <title>Comparative genomics of Cryptococcus and Kwoniella reveals pathogenesis evolution and contrasting modes of karyotype evolution via chromosome fusion or intercentromeric recombination.</title>
        <authorList>
            <person name="Coelho M.A."/>
            <person name="David-Palma M."/>
            <person name="Shea T."/>
            <person name="Bowers K."/>
            <person name="McGinley-Smith S."/>
            <person name="Mohammad A.W."/>
            <person name="Gnirke A."/>
            <person name="Yurkov A.M."/>
            <person name="Nowrousian M."/>
            <person name="Sun S."/>
            <person name="Cuomo C.A."/>
            <person name="Heitman J."/>
        </authorList>
    </citation>
    <scope>NUCLEOTIDE SEQUENCE [LARGE SCALE GENOMIC DNA]</scope>
    <source>
        <strain evidence="6 7">7685027</strain>
    </source>
</reference>
<keyword evidence="4" id="KW-0809">Transit peptide</keyword>
<dbReference type="InterPro" id="IPR029069">
    <property type="entry name" value="HotDog_dom_sf"/>
</dbReference>
<evidence type="ECO:0000256" key="2">
    <source>
        <dbReference type="ARBA" id="ARBA00022737"/>
    </source>
</evidence>
<evidence type="ECO:0000313" key="7">
    <source>
        <dbReference type="Proteomes" id="UP001432216"/>
    </source>
</evidence>
<dbReference type="InterPro" id="IPR033120">
    <property type="entry name" value="HOTDOG_ACOT"/>
</dbReference>
<dbReference type="GeneID" id="89987725"/>
<keyword evidence="3" id="KW-0378">Hydrolase</keyword>
<feature type="domain" description="HotDog ACOT-type" evidence="5">
    <location>
        <begin position="129"/>
        <end position="264"/>
    </location>
</feature>
<dbReference type="PROSITE" id="PS51770">
    <property type="entry name" value="HOTDOG_ACOT"/>
    <property type="match status" value="2"/>
</dbReference>
<accession>A0ABZ2AM83</accession>